<dbReference type="InterPro" id="IPR004477">
    <property type="entry name" value="ComEC_N"/>
</dbReference>
<evidence type="ECO:0000256" key="4">
    <source>
        <dbReference type="ARBA" id="ARBA00022989"/>
    </source>
</evidence>
<feature type="transmembrane region" description="Helical" evidence="7">
    <location>
        <begin position="406"/>
        <end position="425"/>
    </location>
</feature>
<dbReference type="AlphaFoldDB" id="A0A1G5GHS7"/>
<keyword evidence="3 7" id="KW-0812">Transmembrane</keyword>
<feature type="transmembrane region" description="Helical" evidence="7">
    <location>
        <begin position="297"/>
        <end position="322"/>
    </location>
</feature>
<feature type="transmembrane region" description="Helical" evidence="7">
    <location>
        <begin position="500"/>
        <end position="520"/>
    </location>
</feature>
<dbReference type="GO" id="GO:0005886">
    <property type="term" value="C:plasma membrane"/>
    <property type="evidence" value="ECO:0007669"/>
    <property type="project" value="UniProtKB-SubCell"/>
</dbReference>
<dbReference type="STRING" id="336292.SAMN05660710_01744"/>
<evidence type="ECO:0000259" key="8">
    <source>
        <dbReference type="Pfam" id="PF03772"/>
    </source>
</evidence>
<keyword evidence="5 7" id="KW-0472">Membrane</keyword>
<evidence type="ECO:0000256" key="6">
    <source>
        <dbReference type="SAM" id="MobiDB-lite"/>
    </source>
</evidence>
<evidence type="ECO:0000256" key="1">
    <source>
        <dbReference type="ARBA" id="ARBA00004651"/>
    </source>
</evidence>
<feature type="transmembrane region" description="Helical" evidence="7">
    <location>
        <begin position="334"/>
        <end position="352"/>
    </location>
</feature>
<evidence type="ECO:0000256" key="5">
    <source>
        <dbReference type="ARBA" id="ARBA00023136"/>
    </source>
</evidence>
<evidence type="ECO:0000256" key="2">
    <source>
        <dbReference type="ARBA" id="ARBA00022475"/>
    </source>
</evidence>
<dbReference type="NCBIfam" id="TIGR00360">
    <property type="entry name" value="ComEC_N-term"/>
    <property type="match status" value="1"/>
</dbReference>
<proteinExistence type="predicted"/>
<feature type="transmembrane region" description="Helical" evidence="7">
    <location>
        <begin position="471"/>
        <end position="493"/>
    </location>
</feature>
<dbReference type="Proteomes" id="UP000199502">
    <property type="component" value="Unassembled WGS sequence"/>
</dbReference>
<feature type="domain" description="ComEC/Rec2-related protein" evidence="8">
    <location>
        <begin position="273"/>
        <end position="551"/>
    </location>
</feature>
<keyword evidence="2" id="KW-1003">Cell membrane</keyword>
<feature type="transmembrane region" description="Helical" evidence="7">
    <location>
        <begin position="526"/>
        <end position="547"/>
    </location>
</feature>
<evidence type="ECO:0000256" key="3">
    <source>
        <dbReference type="ARBA" id="ARBA00022692"/>
    </source>
</evidence>
<feature type="domain" description="DUF4131" evidence="9">
    <location>
        <begin position="69"/>
        <end position="234"/>
    </location>
</feature>
<feature type="transmembrane region" description="Helical" evidence="7">
    <location>
        <begin position="40"/>
        <end position="60"/>
    </location>
</feature>
<feature type="region of interest" description="Disordered" evidence="6">
    <location>
        <begin position="1"/>
        <end position="30"/>
    </location>
</feature>
<keyword evidence="4 7" id="KW-1133">Transmembrane helix</keyword>
<evidence type="ECO:0000259" key="9">
    <source>
        <dbReference type="Pfam" id="PF13567"/>
    </source>
</evidence>
<organism evidence="10 11">
    <name type="scientific">Paracoccus tibetensis</name>
    <dbReference type="NCBI Taxonomy" id="336292"/>
    <lineage>
        <taxon>Bacteria</taxon>
        <taxon>Pseudomonadati</taxon>
        <taxon>Pseudomonadota</taxon>
        <taxon>Alphaproteobacteria</taxon>
        <taxon>Rhodobacterales</taxon>
        <taxon>Paracoccaceae</taxon>
        <taxon>Paracoccus</taxon>
    </lineage>
</organism>
<feature type="transmembrane region" description="Helical" evidence="7">
    <location>
        <begin position="382"/>
        <end position="400"/>
    </location>
</feature>
<dbReference type="RefSeq" id="WP_245686610.1">
    <property type="nucleotide sequence ID" value="NZ_FMVT01000005.1"/>
</dbReference>
<gene>
    <name evidence="10" type="ORF">SAMN05660710_01744</name>
</gene>
<name>A0A1G5GHS7_9RHOB</name>
<dbReference type="PANTHER" id="PTHR30619">
    <property type="entry name" value="DNA INTERNALIZATION/COMPETENCE PROTEIN COMEC/REC2"/>
    <property type="match status" value="1"/>
</dbReference>
<feature type="compositionally biased region" description="Low complexity" evidence="6">
    <location>
        <begin position="7"/>
        <end position="26"/>
    </location>
</feature>
<comment type="subcellular location">
    <subcellularLocation>
        <location evidence="1">Cell membrane</location>
        <topology evidence="1">Multi-pass membrane protein</topology>
    </subcellularLocation>
</comment>
<dbReference type="Pfam" id="PF13567">
    <property type="entry name" value="DUF4131"/>
    <property type="match status" value="1"/>
</dbReference>
<dbReference type="Pfam" id="PF03772">
    <property type="entry name" value="Competence"/>
    <property type="match status" value="1"/>
</dbReference>
<feature type="transmembrane region" description="Helical" evidence="7">
    <location>
        <begin position="102"/>
        <end position="121"/>
    </location>
</feature>
<evidence type="ECO:0000313" key="11">
    <source>
        <dbReference type="Proteomes" id="UP000199502"/>
    </source>
</evidence>
<feature type="transmembrane region" description="Helical" evidence="7">
    <location>
        <begin position="437"/>
        <end position="459"/>
    </location>
</feature>
<evidence type="ECO:0000313" key="10">
    <source>
        <dbReference type="EMBL" id="SCY50268.1"/>
    </source>
</evidence>
<dbReference type="InterPro" id="IPR025405">
    <property type="entry name" value="DUF4131"/>
</dbReference>
<dbReference type="EMBL" id="FMVT01000005">
    <property type="protein sequence ID" value="SCY50268.1"/>
    <property type="molecule type" value="Genomic_DNA"/>
</dbReference>
<reference evidence="10 11" key="1">
    <citation type="submission" date="2016-10" db="EMBL/GenBank/DDBJ databases">
        <authorList>
            <person name="de Groot N.N."/>
        </authorList>
    </citation>
    <scope>NUCLEOTIDE SEQUENCE [LARGE SCALE GENOMIC DNA]</scope>
    <source>
        <strain evidence="10 11">CGMCC 1.8925</strain>
    </source>
</reference>
<feature type="transmembrane region" description="Helical" evidence="7">
    <location>
        <begin position="559"/>
        <end position="580"/>
    </location>
</feature>
<keyword evidence="11" id="KW-1185">Reference proteome</keyword>
<evidence type="ECO:0000256" key="7">
    <source>
        <dbReference type="SAM" id="Phobius"/>
    </source>
</evidence>
<dbReference type="PANTHER" id="PTHR30619:SF1">
    <property type="entry name" value="RECOMBINATION PROTEIN 2"/>
    <property type="match status" value="1"/>
</dbReference>
<protein>
    <submittedName>
        <fullName evidence="10">Competence protein ComEC</fullName>
    </submittedName>
</protein>
<sequence length="742" mass="77183">MLPQDGTLAAPATPMPAARPRALPRATARRSARPAAAPRAGLLAWVPVLLAAGIGLWFLSPALPTTLHWTILGLAGAAGVALSRGALRLAEAGRIAWQRADALRLLGLAAALVCAGFALAATRASLVAAPVLDWRYYGPVEGRVVQIDRSARDRLRLTLDQVVLRDLDPDETPHRVRLSLTDPAEEDLPPIGQRVMLTGHLGPPPGPASPGSFDFRLNAWFQGLGAVGYSRTPILAVAPPEGGQWRLHRARMALSEAVQDRIPGQAGALAAALMTGDRSGITEATTELMRASNLSHVIAISGLHMGLLTGFVYAALRLALVLAQGLGARLPLPAHKLAAIGALAAAAGYLWLSGASVATQRAFVTVAVMLLAILADRRAISLRTVALAATAILILSPEALTSPGFQMSFAATIALILTFGPWSRVAPGLPRWLRPVLMLLVSSLVAGLATAPIGAAHFSRMSQYGLLANMLAVPVMGTLIMPSGVIALVLAPIGLEAPALWVMGLGAGWMLRVAGFVAGLEGAVTAIPVPPAAVLPLLGFGAVGLVLTWRRRSQRSLPALAGQACGAAMILAGGLLWVTASRPAVLIAPEGEAVGIMTPAGRAVSKPAGGSFVVSTWLLEDGDVADQEASAARPLWRGDSRDRSADLPQGWQILHVTGKGSGARGAALCAPRRIIVATEPTGLPPTAPCLVFDSDRLRRTGAVALEMGEDGPAWRGVAETHPVLRVERPRRGQRPQRQAAPG</sequence>
<accession>A0A1G5GHS7</accession>
<dbReference type="InterPro" id="IPR052159">
    <property type="entry name" value="Competence_DNA_uptake"/>
</dbReference>